<sequence>MARRSKPSEIYCDQGTNFYGASRDLKKEFRQLMKENGLYQFLVRDNIIYHFNPPSSTHFEDVWEVTVKSFVLFE</sequence>
<keyword evidence="2" id="KW-1185">Reference proteome</keyword>
<accession>A0A8X7CGA3</accession>
<dbReference type="EMBL" id="BMAV01018709">
    <property type="protein sequence ID" value="GFY71254.1"/>
    <property type="molecule type" value="Genomic_DNA"/>
</dbReference>
<gene>
    <name evidence="1" type="primary">AVEN_254470_1</name>
    <name evidence="1" type="ORF">TNIN_427131</name>
</gene>
<evidence type="ECO:0000313" key="2">
    <source>
        <dbReference type="Proteomes" id="UP000886998"/>
    </source>
</evidence>
<dbReference type="PANTHER" id="PTHR47331">
    <property type="entry name" value="PHD-TYPE DOMAIN-CONTAINING PROTEIN"/>
    <property type="match status" value="1"/>
</dbReference>
<organism evidence="1 2">
    <name type="scientific">Trichonephila inaurata madagascariensis</name>
    <dbReference type="NCBI Taxonomy" id="2747483"/>
    <lineage>
        <taxon>Eukaryota</taxon>
        <taxon>Metazoa</taxon>
        <taxon>Ecdysozoa</taxon>
        <taxon>Arthropoda</taxon>
        <taxon>Chelicerata</taxon>
        <taxon>Arachnida</taxon>
        <taxon>Araneae</taxon>
        <taxon>Araneomorphae</taxon>
        <taxon>Entelegynae</taxon>
        <taxon>Araneoidea</taxon>
        <taxon>Nephilidae</taxon>
        <taxon>Trichonephila</taxon>
        <taxon>Trichonephila inaurata</taxon>
    </lineage>
</organism>
<proteinExistence type="predicted"/>
<dbReference type="GO" id="GO:0003676">
    <property type="term" value="F:nucleic acid binding"/>
    <property type="evidence" value="ECO:0007669"/>
    <property type="project" value="InterPro"/>
</dbReference>
<dbReference type="Proteomes" id="UP000886998">
    <property type="component" value="Unassembled WGS sequence"/>
</dbReference>
<dbReference type="OrthoDB" id="8958038at2759"/>
<reference evidence="1" key="1">
    <citation type="submission" date="2020-08" db="EMBL/GenBank/DDBJ databases">
        <title>Multicomponent nature underlies the extraordinary mechanical properties of spider dragline silk.</title>
        <authorList>
            <person name="Kono N."/>
            <person name="Nakamura H."/>
            <person name="Mori M."/>
            <person name="Yoshida Y."/>
            <person name="Ohtoshi R."/>
            <person name="Malay A.D."/>
            <person name="Moran D.A.P."/>
            <person name="Tomita M."/>
            <person name="Numata K."/>
            <person name="Arakawa K."/>
        </authorList>
    </citation>
    <scope>NUCLEOTIDE SEQUENCE</scope>
</reference>
<name>A0A8X7CGA3_9ARAC</name>
<protein>
    <submittedName>
        <fullName evidence="1">Integrase catalytic domain-containing protein</fullName>
    </submittedName>
</protein>
<dbReference type="Gene3D" id="3.30.420.10">
    <property type="entry name" value="Ribonuclease H-like superfamily/Ribonuclease H"/>
    <property type="match status" value="1"/>
</dbReference>
<evidence type="ECO:0000313" key="1">
    <source>
        <dbReference type="EMBL" id="GFY71254.1"/>
    </source>
</evidence>
<dbReference type="InterPro" id="IPR036397">
    <property type="entry name" value="RNaseH_sf"/>
</dbReference>
<dbReference type="AlphaFoldDB" id="A0A8X7CGA3"/>
<comment type="caution">
    <text evidence="1">The sequence shown here is derived from an EMBL/GenBank/DDBJ whole genome shotgun (WGS) entry which is preliminary data.</text>
</comment>